<accession>A0A7S0CTT4</accession>
<dbReference type="InterPro" id="IPR006593">
    <property type="entry name" value="Cyt_b561/ferric_Rdtase_TM"/>
</dbReference>
<feature type="chain" id="PRO_5031158569" description="Cytochrome b561 domain-containing protein" evidence="10">
    <location>
        <begin position="20"/>
        <end position="551"/>
    </location>
</feature>
<evidence type="ECO:0000256" key="5">
    <source>
        <dbReference type="ARBA" id="ARBA00022982"/>
    </source>
</evidence>
<dbReference type="SUPFAM" id="SSF49344">
    <property type="entry name" value="CBD9-like"/>
    <property type="match status" value="1"/>
</dbReference>
<proteinExistence type="predicted"/>
<keyword evidence="5" id="KW-0249">Electron transport</keyword>
<feature type="transmembrane region" description="Helical" evidence="9">
    <location>
        <begin position="352"/>
        <end position="371"/>
    </location>
</feature>
<name>A0A7S0CTT4_9EUKA</name>
<dbReference type="PANTHER" id="PTHR23130">
    <property type="entry name" value="CYTOCHROME B561 AND DOMON DOMAIN-CONTAINING PROTEIN"/>
    <property type="match status" value="1"/>
</dbReference>
<feature type="domain" description="DOMON" evidence="11">
    <location>
        <begin position="201"/>
        <end position="311"/>
    </location>
</feature>
<dbReference type="CDD" id="cd09631">
    <property type="entry name" value="DOMON_DOH"/>
    <property type="match status" value="1"/>
</dbReference>
<feature type="transmembrane region" description="Helical" evidence="9">
    <location>
        <begin position="416"/>
        <end position="433"/>
    </location>
</feature>
<evidence type="ECO:0008006" key="14">
    <source>
        <dbReference type="Google" id="ProtNLM"/>
    </source>
</evidence>
<dbReference type="PROSITE" id="PS50836">
    <property type="entry name" value="DOMON"/>
    <property type="match status" value="1"/>
</dbReference>
<keyword evidence="6 9" id="KW-1133">Transmembrane helix</keyword>
<dbReference type="PROSITE" id="PS50939">
    <property type="entry name" value="CYTOCHROME_B561"/>
    <property type="match status" value="1"/>
</dbReference>
<evidence type="ECO:0000256" key="2">
    <source>
        <dbReference type="ARBA" id="ARBA00022448"/>
    </source>
</evidence>
<protein>
    <recommendedName>
        <fullName evidence="14">Cytochrome b561 domain-containing protein</fullName>
    </recommendedName>
</protein>
<organism evidence="13">
    <name type="scientific">Amorphochlora amoebiformis</name>
    <dbReference type="NCBI Taxonomy" id="1561963"/>
    <lineage>
        <taxon>Eukaryota</taxon>
        <taxon>Sar</taxon>
        <taxon>Rhizaria</taxon>
        <taxon>Cercozoa</taxon>
        <taxon>Chlorarachniophyceae</taxon>
        <taxon>Amorphochlora</taxon>
    </lineage>
</organism>
<dbReference type="EMBL" id="HBEM01004029">
    <property type="protein sequence ID" value="CAD8433909.1"/>
    <property type="molecule type" value="Transcribed_RNA"/>
</dbReference>
<sequence>MALTLTRAALTACLCVVSAFPGYYDCNGPSWTIGTFVTDRMEDSARTLKDGSSIITITSDATGGQWRAGMTHTITVTTTGTVLPNKLQVSAGTITGGTSDQGPTCINKYPAQSLSHSYTFTSPPEGSGTVNFYILAGNADNVYLAPPFSLTEGPPATRSPTTTMSPTASPAITLPPSASTTGKDACVDQALSSFPCSYSDGGFKVEWSLSDTQIRFRVTQSTSGWVGLGYGSRMIGSYATIGWCSGGTATIEEYKLNGKSVGAVNTISTPVSDRSCTEAGGTTAITYTVPLSTSDRSISPSGTVKAIYAWGSNDGKSSHPSSNSGKAEINFNTGEGKKTEETNWEVVHGASMWLSFALFMPTGLFMASGYVKMKLVNFWFYGHIGAQFLAFVFALTGLIVALQYFEEPLESSHGEFGIAIFAIFCVQILGGIIRPKKEASWRSKWEISHKSIGALLLTFGLINVFLGFGAGEGEEEEEDEEGDGQLYVGLHVGWIIFLIIIAIILNRLWSRQAGLPNAMELKDEGLDQQSVSEMDNKEESIVTHSKRGTVV</sequence>
<evidence type="ECO:0000256" key="8">
    <source>
        <dbReference type="SAM" id="MobiDB-lite"/>
    </source>
</evidence>
<evidence type="ECO:0000256" key="9">
    <source>
        <dbReference type="SAM" id="Phobius"/>
    </source>
</evidence>
<keyword evidence="2" id="KW-0813">Transport</keyword>
<dbReference type="Pfam" id="PF03351">
    <property type="entry name" value="DOMON"/>
    <property type="match status" value="1"/>
</dbReference>
<keyword evidence="7 9" id="KW-0472">Membrane</keyword>
<dbReference type="PANTHER" id="PTHR23130:SF171">
    <property type="entry name" value="OS01G0895300 PROTEIN"/>
    <property type="match status" value="1"/>
</dbReference>
<feature type="transmembrane region" description="Helical" evidence="9">
    <location>
        <begin position="454"/>
        <end position="471"/>
    </location>
</feature>
<feature type="signal peptide" evidence="10">
    <location>
        <begin position="1"/>
        <end position="19"/>
    </location>
</feature>
<evidence type="ECO:0000259" key="11">
    <source>
        <dbReference type="PROSITE" id="PS50836"/>
    </source>
</evidence>
<gene>
    <name evidence="13" type="ORF">LAMO00422_LOCUS2821</name>
</gene>
<feature type="transmembrane region" description="Helical" evidence="9">
    <location>
        <begin position="491"/>
        <end position="509"/>
    </location>
</feature>
<reference evidence="13" key="1">
    <citation type="submission" date="2021-01" db="EMBL/GenBank/DDBJ databases">
        <authorList>
            <person name="Corre E."/>
            <person name="Pelletier E."/>
            <person name="Niang G."/>
            <person name="Scheremetjew M."/>
            <person name="Finn R."/>
            <person name="Kale V."/>
            <person name="Holt S."/>
            <person name="Cochrane G."/>
            <person name="Meng A."/>
            <person name="Brown T."/>
            <person name="Cohen L."/>
        </authorList>
    </citation>
    <scope>NUCLEOTIDE SEQUENCE</scope>
    <source>
        <strain evidence="13">CCMP2058</strain>
    </source>
</reference>
<evidence type="ECO:0000256" key="6">
    <source>
        <dbReference type="ARBA" id="ARBA00022989"/>
    </source>
</evidence>
<dbReference type="Gene3D" id="1.20.120.1770">
    <property type="match status" value="1"/>
</dbReference>
<feature type="region of interest" description="Disordered" evidence="8">
    <location>
        <begin position="314"/>
        <end position="334"/>
    </location>
</feature>
<keyword evidence="4 10" id="KW-0732">Signal</keyword>
<feature type="transmembrane region" description="Helical" evidence="9">
    <location>
        <begin position="378"/>
        <end position="404"/>
    </location>
</feature>
<comment type="subcellular location">
    <subcellularLocation>
        <location evidence="1">Membrane</location>
    </subcellularLocation>
</comment>
<dbReference type="AlphaFoldDB" id="A0A7S0CTT4"/>
<dbReference type="InterPro" id="IPR005018">
    <property type="entry name" value="DOMON_domain"/>
</dbReference>
<evidence type="ECO:0000256" key="7">
    <source>
        <dbReference type="ARBA" id="ARBA00023136"/>
    </source>
</evidence>
<evidence type="ECO:0000256" key="10">
    <source>
        <dbReference type="SAM" id="SignalP"/>
    </source>
</evidence>
<feature type="region of interest" description="Disordered" evidence="8">
    <location>
        <begin position="528"/>
        <end position="551"/>
    </location>
</feature>
<evidence type="ECO:0000256" key="1">
    <source>
        <dbReference type="ARBA" id="ARBA00004370"/>
    </source>
</evidence>
<dbReference type="InterPro" id="IPR045266">
    <property type="entry name" value="DOH_DOMON"/>
</dbReference>
<feature type="domain" description="Cytochrome b561" evidence="12">
    <location>
        <begin position="312"/>
        <end position="506"/>
    </location>
</feature>
<evidence type="ECO:0000259" key="12">
    <source>
        <dbReference type="PROSITE" id="PS50939"/>
    </source>
</evidence>
<dbReference type="SMART" id="SM00665">
    <property type="entry name" value="B561"/>
    <property type="match status" value="1"/>
</dbReference>
<evidence type="ECO:0000313" key="13">
    <source>
        <dbReference type="EMBL" id="CAD8433909.1"/>
    </source>
</evidence>
<evidence type="ECO:0000256" key="4">
    <source>
        <dbReference type="ARBA" id="ARBA00022729"/>
    </source>
</evidence>
<dbReference type="Pfam" id="PF03188">
    <property type="entry name" value="Cytochrom_B561"/>
    <property type="match status" value="1"/>
</dbReference>
<keyword evidence="3 9" id="KW-0812">Transmembrane</keyword>
<dbReference type="CDD" id="cd08760">
    <property type="entry name" value="Cyt_b561_FRRS1_like"/>
    <property type="match status" value="1"/>
</dbReference>
<dbReference type="SMART" id="SM00664">
    <property type="entry name" value="DoH"/>
    <property type="match status" value="1"/>
</dbReference>
<evidence type="ECO:0000256" key="3">
    <source>
        <dbReference type="ARBA" id="ARBA00022692"/>
    </source>
</evidence>
<dbReference type="GO" id="GO:0016020">
    <property type="term" value="C:membrane"/>
    <property type="evidence" value="ECO:0007669"/>
    <property type="project" value="UniProtKB-SubCell"/>
</dbReference>
<feature type="compositionally biased region" description="Polar residues" evidence="8">
    <location>
        <begin position="314"/>
        <end position="333"/>
    </location>
</feature>